<name>A0ABV8LJI7_9ACTN</name>
<proteinExistence type="predicted"/>
<dbReference type="EMBL" id="JBHSAY010000005">
    <property type="protein sequence ID" value="MFC4130673.1"/>
    <property type="molecule type" value="Genomic_DNA"/>
</dbReference>
<dbReference type="RefSeq" id="WP_253757446.1">
    <property type="nucleotide sequence ID" value="NZ_JAMZDZ010000001.1"/>
</dbReference>
<organism evidence="2 3">
    <name type="scientific">Hamadaea flava</name>
    <dbReference type="NCBI Taxonomy" id="1742688"/>
    <lineage>
        <taxon>Bacteria</taxon>
        <taxon>Bacillati</taxon>
        <taxon>Actinomycetota</taxon>
        <taxon>Actinomycetes</taxon>
        <taxon>Micromonosporales</taxon>
        <taxon>Micromonosporaceae</taxon>
        <taxon>Hamadaea</taxon>
    </lineage>
</organism>
<protein>
    <submittedName>
        <fullName evidence="2">DUF305 domain-containing protein</fullName>
    </submittedName>
</protein>
<keyword evidence="3" id="KW-1185">Reference proteome</keyword>
<dbReference type="InterPro" id="IPR012347">
    <property type="entry name" value="Ferritin-like"/>
</dbReference>
<reference evidence="3" key="1">
    <citation type="journal article" date="2019" name="Int. J. Syst. Evol. Microbiol.">
        <title>The Global Catalogue of Microorganisms (GCM) 10K type strain sequencing project: providing services to taxonomists for standard genome sequencing and annotation.</title>
        <authorList>
            <consortium name="The Broad Institute Genomics Platform"/>
            <consortium name="The Broad Institute Genome Sequencing Center for Infectious Disease"/>
            <person name="Wu L."/>
            <person name="Ma J."/>
        </authorList>
    </citation>
    <scope>NUCLEOTIDE SEQUENCE [LARGE SCALE GENOMIC DNA]</scope>
    <source>
        <strain evidence="3">CGMCC 4.7289</strain>
    </source>
</reference>
<comment type="caution">
    <text evidence="2">The sequence shown here is derived from an EMBL/GenBank/DDBJ whole genome shotgun (WGS) entry which is preliminary data.</text>
</comment>
<feature type="domain" description="DUF305" evidence="1">
    <location>
        <begin position="51"/>
        <end position="204"/>
    </location>
</feature>
<dbReference type="PANTHER" id="PTHR36933:SF1">
    <property type="entry name" value="SLL0788 PROTEIN"/>
    <property type="match status" value="1"/>
</dbReference>
<dbReference type="Gene3D" id="1.20.1260.10">
    <property type="match status" value="1"/>
</dbReference>
<gene>
    <name evidence="2" type="ORF">ACFOZ4_08655</name>
</gene>
<evidence type="ECO:0000259" key="1">
    <source>
        <dbReference type="Pfam" id="PF03713"/>
    </source>
</evidence>
<evidence type="ECO:0000313" key="2">
    <source>
        <dbReference type="EMBL" id="MFC4130673.1"/>
    </source>
</evidence>
<evidence type="ECO:0000313" key="3">
    <source>
        <dbReference type="Proteomes" id="UP001595816"/>
    </source>
</evidence>
<dbReference type="InterPro" id="IPR005183">
    <property type="entry name" value="DUF305_CopM-like"/>
</dbReference>
<sequence length="210" mass="22518">MPARRWLIAGGIAFAIVVALMGGYAVGRVVTPTTPSATAATKQTPADDSSEAGFARDMSTHHAQAVEMSMIAAARATDPEVRQLGYDIALTQENQIGQMQTWLTFWGLNPTSDQPAMAWMPDGVASLKNGLMPGMASQDEIQQLRDAKGKQVDVLFLKLILTHHLGGIHMVDGLLAQSKNPEVVALAENMKAGQQNELTVIQNLQKKIGS</sequence>
<dbReference type="Proteomes" id="UP001595816">
    <property type="component" value="Unassembled WGS sequence"/>
</dbReference>
<dbReference type="Pfam" id="PF03713">
    <property type="entry name" value="DUF305"/>
    <property type="match status" value="1"/>
</dbReference>
<dbReference type="PANTHER" id="PTHR36933">
    <property type="entry name" value="SLL0788 PROTEIN"/>
    <property type="match status" value="1"/>
</dbReference>
<accession>A0ABV8LJI7</accession>